<keyword evidence="2" id="KW-1185">Reference proteome</keyword>
<dbReference type="Gene3D" id="3.90.280.10">
    <property type="entry name" value="PEBP-like"/>
    <property type="match status" value="1"/>
</dbReference>
<reference evidence="1 2" key="1">
    <citation type="submission" date="2015-03" db="EMBL/GenBank/DDBJ databases">
        <title>Genome sequence of Mycoplasma meleagridis strain ATCC 25294.</title>
        <authorList>
            <person name="Yacoub E."/>
            <person name="Blanchard A."/>
            <person name="Sirand-Pugnet P."/>
            <person name="Mardassi B.B.A."/>
        </authorList>
    </citation>
    <scope>NUCLEOTIDE SEQUENCE [LARGE SCALE GENOMIC DNA]</scope>
    <source>
        <strain evidence="1 2">ATCC 25294</strain>
    </source>
</reference>
<dbReference type="PATRIC" id="fig|1264554.4.peg.384"/>
<dbReference type="STRING" id="29561.MM26B8_02030"/>
<protein>
    <submittedName>
        <fullName evidence="1">Phospholipid-binding protein</fullName>
    </submittedName>
</protein>
<dbReference type="InterPro" id="IPR005247">
    <property type="entry name" value="YbhB_YbcL/LppC-like"/>
</dbReference>
<dbReference type="CDD" id="cd00865">
    <property type="entry name" value="PEBP_bact_arch"/>
    <property type="match status" value="1"/>
</dbReference>
<organism evidence="1 2">
    <name type="scientific">Mycoplasmopsis meleagridis ATCC 25294</name>
    <dbReference type="NCBI Taxonomy" id="1264554"/>
    <lineage>
        <taxon>Bacteria</taxon>
        <taxon>Bacillati</taxon>
        <taxon>Mycoplasmatota</taxon>
        <taxon>Mycoplasmoidales</taxon>
        <taxon>Metamycoplasmataceae</taxon>
        <taxon>Mycoplasmopsis</taxon>
    </lineage>
</organism>
<gene>
    <name evidence="1" type="ORF">MMELEA_04390</name>
</gene>
<dbReference type="EMBL" id="JZXN01000014">
    <property type="protein sequence ID" value="KKB26977.1"/>
    <property type="molecule type" value="Genomic_DNA"/>
</dbReference>
<comment type="caution">
    <text evidence="1">The sequence shown here is derived from an EMBL/GenBank/DDBJ whole genome shotgun (WGS) entry which is preliminary data.</text>
</comment>
<dbReference type="InterPro" id="IPR036610">
    <property type="entry name" value="PEBP-like_sf"/>
</dbReference>
<dbReference type="SUPFAM" id="SSF49777">
    <property type="entry name" value="PEBP-like"/>
    <property type="match status" value="1"/>
</dbReference>
<dbReference type="Proteomes" id="UP000033750">
    <property type="component" value="Unassembled WGS sequence"/>
</dbReference>
<name>A0A0F5H2B2_9BACT</name>
<dbReference type="RefSeq" id="WP_046096861.1">
    <property type="nucleotide sequence ID" value="NZ_JZXN01000014.1"/>
</dbReference>
<dbReference type="OrthoDB" id="9797506at2"/>
<dbReference type="NCBIfam" id="TIGR00481">
    <property type="entry name" value="YbhB/YbcL family Raf kinase inhibitor-like protein"/>
    <property type="match status" value="1"/>
</dbReference>
<accession>A0A0F5H2B2</accession>
<dbReference type="Pfam" id="PF01161">
    <property type="entry name" value="PBP"/>
    <property type="match status" value="1"/>
</dbReference>
<sequence length="189" mass="21822">MKITNYDYEITSNCFYEENSHTFLKNSAINTKGERFISFDLKWTKIKDAKSYALVLIDYEASRVIGQAFVHWIVANIKQNYLELGANINNKNIIQGLNSTVEGASDNRKGTIIECVPGGFKNNADKAADFFPPMPPDDRHLYTVKIYALDIEKINLENGYHLSELYEEMHNHIITEFETHFWFNPEGDK</sequence>
<dbReference type="AlphaFoldDB" id="A0A0F5H2B2"/>
<evidence type="ECO:0000313" key="1">
    <source>
        <dbReference type="EMBL" id="KKB26977.1"/>
    </source>
</evidence>
<proteinExistence type="predicted"/>
<evidence type="ECO:0000313" key="2">
    <source>
        <dbReference type="Proteomes" id="UP000033750"/>
    </source>
</evidence>
<dbReference type="InterPro" id="IPR008914">
    <property type="entry name" value="PEBP"/>
</dbReference>